<name>A0A0N4XRR1_NIPBR</name>
<evidence type="ECO:0000313" key="1">
    <source>
        <dbReference type="EMBL" id="VDL68803.1"/>
    </source>
</evidence>
<evidence type="ECO:0000313" key="2">
    <source>
        <dbReference type="Proteomes" id="UP000271162"/>
    </source>
</evidence>
<reference evidence="1 2" key="2">
    <citation type="submission" date="2018-11" db="EMBL/GenBank/DDBJ databases">
        <authorList>
            <consortium name="Pathogen Informatics"/>
        </authorList>
    </citation>
    <scope>NUCLEOTIDE SEQUENCE [LARGE SCALE GENOMIC DNA]</scope>
</reference>
<dbReference type="EMBL" id="UYSL01011900">
    <property type="protein sequence ID" value="VDL68803.1"/>
    <property type="molecule type" value="Genomic_DNA"/>
</dbReference>
<organism evidence="3">
    <name type="scientific">Nippostrongylus brasiliensis</name>
    <name type="common">Rat hookworm</name>
    <dbReference type="NCBI Taxonomy" id="27835"/>
    <lineage>
        <taxon>Eukaryota</taxon>
        <taxon>Metazoa</taxon>
        <taxon>Ecdysozoa</taxon>
        <taxon>Nematoda</taxon>
        <taxon>Chromadorea</taxon>
        <taxon>Rhabditida</taxon>
        <taxon>Rhabditina</taxon>
        <taxon>Rhabditomorpha</taxon>
        <taxon>Strongyloidea</taxon>
        <taxon>Heligmosomidae</taxon>
        <taxon>Nippostrongylus</taxon>
    </lineage>
</organism>
<gene>
    <name evidence="1" type="ORF">NBR_LOCUS5214</name>
</gene>
<dbReference type="Proteomes" id="UP000271162">
    <property type="component" value="Unassembled WGS sequence"/>
</dbReference>
<reference evidence="3" key="1">
    <citation type="submission" date="2017-02" db="UniProtKB">
        <authorList>
            <consortium name="WormBaseParasite"/>
        </authorList>
    </citation>
    <scope>IDENTIFICATION</scope>
</reference>
<sequence length="78" mass="9067">MNYHFHYDGSTPYESPTYANYNSYPGYGFSNYAYYYPNAYGSNYYFTHDNTPVSFFVGPYITMWGPYGSTGVALYGFR</sequence>
<dbReference type="WBParaSite" id="NBR_0000521301-mRNA-1">
    <property type="protein sequence ID" value="NBR_0000521301-mRNA-1"/>
    <property type="gene ID" value="NBR_0000521301"/>
</dbReference>
<dbReference type="AlphaFoldDB" id="A0A0N4XRR1"/>
<evidence type="ECO:0000313" key="3">
    <source>
        <dbReference type="WBParaSite" id="NBR_0000521301-mRNA-1"/>
    </source>
</evidence>
<proteinExistence type="predicted"/>
<keyword evidence="2" id="KW-1185">Reference proteome</keyword>
<protein>
    <submittedName>
        <fullName evidence="1 3">Uncharacterized protein</fullName>
    </submittedName>
</protein>
<accession>A0A0N4XRR1</accession>